<gene>
    <name evidence="2" type="ORF">DB44_EW00160</name>
</gene>
<organism evidence="2 3">
    <name type="scientific">Candidatus Protochlamydia amoebophila</name>
    <dbReference type="NCBI Taxonomy" id="362787"/>
    <lineage>
        <taxon>Bacteria</taxon>
        <taxon>Pseudomonadati</taxon>
        <taxon>Chlamydiota</taxon>
        <taxon>Chlamydiia</taxon>
        <taxon>Parachlamydiales</taxon>
        <taxon>Parachlamydiaceae</taxon>
        <taxon>Candidatus Protochlamydia</taxon>
    </lineage>
</organism>
<feature type="chain" id="PRO_5002150881" evidence="1">
    <location>
        <begin position="22"/>
        <end position="322"/>
    </location>
</feature>
<evidence type="ECO:0000313" key="2">
    <source>
        <dbReference type="EMBL" id="KIC71044.1"/>
    </source>
</evidence>
<dbReference type="PROSITE" id="PS51257">
    <property type="entry name" value="PROKAR_LIPOPROTEIN"/>
    <property type="match status" value="1"/>
</dbReference>
<dbReference type="PATRIC" id="fig|362787.3.peg.1760"/>
<dbReference type="AlphaFoldDB" id="A0A0C1GZR2"/>
<comment type="caution">
    <text evidence="2">The sequence shown here is derived from an EMBL/GenBank/DDBJ whole genome shotgun (WGS) entry which is preliminary data.</text>
</comment>
<protein>
    <submittedName>
        <fullName evidence="2">Uncharacterized protein</fullName>
    </submittedName>
</protein>
<dbReference type="RefSeq" id="WP_039360115.1">
    <property type="nucleotide sequence ID" value="NZ_JSAN01000120.1"/>
</dbReference>
<proteinExistence type="predicted"/>
<evidence type="ECO:0000256" key="1">
    <source>
        <dbReference type="SAM" id="SignalP"/>
    </source>
</evidence>
<sequence length="322" mass="37102">MIKKICKYAIHLALTAQLALTSSCQMTNCEMDPIIVYTPPSHQLTDLPSPFQRLSHEEEKSEWGKELIIGEVFAKEWDLYRAITAYKRALILIPEELVERKLQLHYDLLLCYYLGHKYQEVVNIFESTDLLQVNYLFPAFNNLLLILYESYQQLNQEEKAGCIHKMIQKCSNETAKDLTLFSLLKKKQIDEAQSLIQQHRGFKSIQSSLNMYSTYAKSPKRARFLNAVLPGAGYYYVGQKKSALTSFMINALFTYAAYQFFQRGYPAAGIITASMEMGWYYGGINGAGQEAQEFNNRLYEGVCKKILIDHQLFPVLMFQTSF</sequence>
<dbReference type="Proteomes" id="UP000031465">
    <property type="component" value="Unassembled WGS sequence"/>
</dbReference>
<dbReference type="EMBL" id="JSAN01000120">
    <property type="protein sequence ID" value="KIC71044.1"/>
    <property type="molecule type" value="Genomic_DNA"/>
</dbReference>
<reference evidence="2 3" key="1">
    <citation type="journal article" date="2014" name="Mol. Biol. Evol.">
        <title>Massive expansion of Ubiquitination-related gene families within the Chlamydiae.</title>
        <authorList>
            <person name="Domman D."/>
            <person name="Collingro A."/>
            <person name="Lagkouvardos I."/>
            <person name="Gehre L."/>
            <person name="Weinmaier T."/>
            <person name="Rattei T."/>
            <person name="Subtil A."/>
            <person name="Horn M."/>
        </authorList>
    </citation>
    <scope>NUCLEOTIDE SEQUENCE [LARGE SCALE GENOMIC DNA]</scope>
    <source>
        <strain evidence="2 3">EI2</strain>
    </source>
</reference>
<evidence type="ECO:0000313" key="3">
    <source>
        <dbReference type="Proteomes" id="UP000031465"/>
    </source>
</evidence>
<accession>A0A0C1GZR2</accession>
<feature type="signal peptide" evidence="1">
    <location>
        <begin position="1"/>
        <end position="21"/>
    </location>
</feature>
<keyword evidence="1" id="KW-0732">Signal</keyword>
<name>A0A0C1GZR2_9BACT</name>